<feature type="domain" description="UspA" evidence="2">
    <location>
        <begin position="8"/>
        <end position="146"/>
    </location>
</feature>
<dbReference type="Gene3D" id="3.40.50.620">
    <property type="entry name" value="HUPs"/>
    <property type="match status" value="1"/>
</dbReference>
<dbReference type="InterPro" id="IPR006016">
    <property type="entry name" value="UspA"/>
</dbReference>
<reference evidence="3 4" key="1">
    <citation type="submission" date="2024-10" db="EMBL/GenBank/DDBJ databases">
        <title>Novel secondary metabolite-producing bacteria for plant disease control.</title>
        <authorList>
            <person name="Chevrette M."/>
        </authorList>
    </citation>
    <scope>NUCLEOTIDE SEQUENCE [LARGE SCALE GENOMIC DNA]</scope>
    <source>
        <strain evidence="3 4">J30 TE3557</strain>
    </source>
</reference>
<comment type="caution">
    <text evidence="3">The sequence shown here is derived from an EMBL/GenBank/DDBJ whole genome shotgun (WGS) entry which is preliminary data.</text>
</comment>
<dbReference type="InterPro" id="IPR014729">
    <property type="entry name" value="Rossmann-like_a/b/a_fold"/>
</dbReference>
<evidence type="ECO:0000259" key="2">
    <source>
        <dbReference type="Pfam" id="PF00582"/>
    </source>
</evidence>
<dbReference type="SUPFAM" id="SSF52402">
    <property type="entry name" value="Adenine nucleotide alpha hydrolases-like"/>
    <property type="match status" value="1"/>
</dbReference>
<dbReference type="RefSeq" id="WP_404594426.1">
    <property type="nucleotide sequence ID" value="NZ_JBIYEW010000003.1"/>
</dbReference>
<evidence type="ECO:0000256" key="1">
    <source>
        <dbReference type="ARBA" id="ARBA00008791"/>
    </source>
</evidence>
<dbReference type="PANTHER" id="PTHR46553">
    <property type="entry name" value="ADENINE NUCLEOTIDE ALPHA HYDROLASES-LIKE SUPERFAMILY PROTEIN"/>
    <property type="match status" value="1"/>
</dbReference>
<organism evidence="3 4">
    <name type="scientific">Paenarthrobacter histidinolovorans</name>
    <dbReference type="NCBI Taxonomy" id="43664"/>
    <lineage>
        <taxon>Bacteria</taxon>
        <taxon>Bacillati</taxon>
        <taxon>Actinomycetota</taxon>
        <taxon>Actinomycetes</taxon>
        <taxon>Micrococcales</taxon>
        <taxon>Micrococcaceae</taxon>
        <taxon>Paenarthrobacter</taxon>
    </lineage>
</organism>
<gene>
    <name evidence="3" type="ORF">ABIA52_002232</name>
</gene>
<dbReference type="PANTHER" id="PTHR46553:SF3">
    <property type="entry name" value="ADENINE NUCLEOTIDE ALPHA HYDROLASES-LIKE SUPERFAMILY PROTEIN"/>
    <property type="match status" value="1"/>
</dbReference>
<proteinExistence type="inferred from homology"/>
<evidence type="ECO:0000313" key="4">
    <source>
        <dbReference type="Proteomes" id="UP001620520"/>
    </source>
</evidence>
<accession>A0ABW8N6X8</accession>
<evidence type="ECO:0000313" key="3">
    <source>
        <dbReference type="EMBL" id="MFK4639343.1"/>
    </source>
</evidence>
<comment type="similarity">
    <text evidence="1">Belongs to the universal stress protein A family.</text>
</comment>
<dbReference type="Proteomes" id="UP001620520">
    <property type="component" value="Unassembled WGS sequence"/>
</dbReference>
<dbReference type="Pfam" id="PF00582">
    <property type="entry name" value="Usp"/>
    <property type="match status" value="1"/>
</dbReference>
<dbReference type="PRINTS" id="PR01438">
    <property type="entry name" value="UNVRSLSTRESS"/>
</dbReference>
<dbReference type="EMBL" id="JBIYEW010000003">
    <property type="protein sequence ID" value="MFK4639343.1"/>
    <property type="molecule type" value="Genomic_DNA"/>
</dbReference>
<keyword evidence="4" id="KW-1185">Reference proteome</keyword>
<dbReference type="InterPro" id="IPR006015">
    <property type="entry name" value="Universal_stress_UspA"/>
</dbReference>
<sequence>MNTQSRSDRIVVGVDGSEYSSNTLQMAGRMAAALGGPLEVITCVGMSDYFMASRFEPELTRFTTELEDTATRLVDEALERAFGADRPEDLSVTVKFGEPAKVLVEESRGAQLLVVGRRGSGGFLNQPMGSVSRACVAHAHCPVLVVTQDEKG</sequence>
<name>A0ABW8N6X8_9MICC</name>
<protein>
    <submittedName>
        <fullName evidence="3">Nucleotide-binding universal stress UspA family protein</fullName>
    </submittedName>
</protein>
<dbReference type="CDD" id="cd00293">
    <property type="entry name" value="USP-like"/>
    <property type="match status" value="1"/>
</dbReference>